<protein>
    <recommendedName>
        <fullName evidence="3">C1q domain-containing protein</fullName>
    </recommendedName>
</protein>
<reference evidence="1 2" key="1">
    <citation type="journal article" date="2013" name="Int. J. Syst. Evol. Microbiol.">
        <title>Chryseobacterium angstadtii sp. nov., isolated from a newt tank.</title>
        <authorList>
            <person name="Kirk K.E."/>
            <person name="Hoffman J.A."/>
            <person name="Smith K.A."/>
            <person name="Strahan B.L."/>
            <person name="Failor K.C."/>
            <person name="Krebs J.E."/>
            <person name="Gale A.N."/>
            <person name="Do T.D."/>
            <person name="Sontag T.C."/>
            <person name="Batties A.M."/>
            <person name="Mistiszyn K."/>
            <person name="Newman J.D."/>
        </authorList>
    </citation>
    <scope>NUCLEOTIDE SEQUENCE [LARGE SCALE GENOMIC DNA]</scope>
    <source>
        <strain evidence="1 2">KM</strain>
    </source>
</reference>
<proteinExistence type="predicted"/>
<name>A0A0J7I1Q8_9FLAO</name>
<dbReference type="OrthoDB" id="1345111at2"/>
<dbReference type="Proteomes" id="UP000036261">
    <property type="component" value="Unassembled WGS sequence"/>
</dbReference>
<gene>
    <name evidence="1" type="ORF">ACM46_18400</name>
</gene>
<organism evidence="1 2">
    <name type="scientific">Chryseobacterium angstadtii</name>
    <dbReference type="NCBI Taxonomy" id="558151"/>
    <lineage>
        <taxon>Bacteria</taxon>
        <taxon>Pseudomonadati</taxon>
        <taxon>Bacteroidota</taxon>
        <taxon>Flavobacteriia</taxon>
        <taxon>Flavobacteriales</taxon>
        <taxon>Weeksellaceae</taxon>
        <taxon>Chryseobacterium group</taxon>
        <taxon>Chryseobacterium</taxon>
    </lineage>
</organism>
<sequence>MRNNRNIFVVLFIFIMIKTAAQMGINTAVPEAMLDINGDLRVRVAEQCEGGSCADSILVKTGGGYVQTISKQQLLNQNIKSYVSGAGTDGTILLSLSILSNWLKVGFDREIIDENNDFDVGNYTFTAPGKGIYDIYVQLKASSLVGVGDFGAGIFVKRGNNPPELIADESYLNISLLNVNVSPPTRKTQNIVALDAGDQVFFGARTSLLSLELLAGSSSFFSIYQIK</sequence>
<evidence type="ECO:0008006" key="3">
    <source>
        <dbReference type="Google" id="ProtNLM"/>
    </source>
</evidence>
<evidence type="ECO:0000313" key="1">
    <source>
        <dbReference type="EMBL" id="KMQ60197.1"/>
    </source>
</evidence>
<dbReference type="InterPro" id="IPR008983">
    <property type="entry name" value="Tumour_necrosis_fac-like_dom"/>
</dbReference>
<evidence type="ECO:0000313" key="2">
    <source>
        <dbReference type="Proteomes" id="UP000036261"/>
    </source>
</evidence>
<dbReference type="RefSeq" id="WP_048508144.1">
    <property type="nucleotide sequence ID" value="NZ_LFND01000006.1"/>
</dbReference>
<dbReference type="EMBL" id="LFND01000006">
    <property type="protein sequence ID" value="KMQ60197.1"/>
    <property type="molecule type" value="Genomic_DNA"/>
</dbReference>
<dbReference type="Gene3D" id="2.60.120.40">
    <property type="match status" value="1"/>
</dbReference>
<keyword evidence="2" id="KW-1185">Reference proteome</keyword>
<accession>A0A0J7I1Q8</accession>
<dbReference type="PATRIC" id="fig|558151.6.peg.3890"/>
<dbReference type="AlphaFoldDB" id="A0A0J7I1Q8"/>
<comment type="caution">
    <text evidence="1">The sequence shown here is derived from an EMBL/GenBank/DDBJ whole genome shotgun (WGS) entry which is preliminary data.</text>
</comment>
<dbReference type="SUPFAM" id="SSF49842">
    <property type="entry name" value="TNF-like"/>
    <property type="match status" value="1"/>
</dbReference>